<dbReference type="GO" id="GO:0004519">
    <property type="term" value="F:endonuclease activity"/>
    <property type="evidence" value="ECO:0007669"/>
    <property type="project" value="UniProtKB-KW"/>
</dbReference>
<accession>A0ABU5TJI7</accession>
<keyword evidence="2" id="KW-0255">Endonuclease</keyword>
<dbReference type="Pfam" id="PF04471">
    <property type="entry name" value="Mrr_cat"/>
    <property type="match status" value="1"/>
</dbReference>
<keyword evidence="2" id="KW-0378">Hydrolase</keyword>
<sequence length="252" mass="29352">MKIDSNDLNTQIECIVQDLPLPPRSKDIYRLRIGMDDGRVKTTREVAWIFNISDSTVRREYKKAGQKVLEILSQQQFEQEIAIIDVSDVIEKAQELTPYLIAYLKNHENDLRKLPWQLFEHLVAEFFASWGYDDICLVGRNPKTAADILAMRKPDASGVKIRYFIEVKRWKNRVGVEVVDRVIGALLTEREKFGCHLGMIVTTANFKTMEKYNPLQLSMMGIELRDGDDVLRWLQDYQFNQKGLWLPNPFKV</sequence>
<dbReference type="SUPFAM" id="SSF88659">
    <property type="entry name" value="Sigma3 and sigma4 domains of RNA polymerase sigma factors"/>
    <property type="match status" value="1"/>
</dbReference>
<dbReference type="InterPro" id="IPR013324">
    <property type="entry name" value="RNA_pol_sigma_r3/r4-like"/>
</dbReference>
<dbReference type="Gene3D" id="3.40.1350.10">
    <property type="match status" value="1"/>
</dbReference>
<evidence type="ECO:0000313" key="3">
    <source>
        <dbReference type="Proteomes" id="UP001301388"/>
    </source>
</evidence>
<dbReference type="InterPro" id="IPR052906">
    <property type="entry name" value="Type_IV_Methyl-Rstrct_Enzyme"/>
</dbReference>
<dbReference type="EMBL" id="JAYGIE010000038">
    <property type="protein sequence ID" value="MEA5477808.1"/>
    <property type="molecule type" value="Genomic_DNA"/>
</dbReference>
<dbReference type="Proteomes" id="UP001301388">
    <property type="component" value="Unassembled WGS sequence"/>
</dbReference>
<dbReference type="RefSeq" id="WP_281007122.1">
    <property type="nucleotide sequence ID" value="NZ_JAYGIE010000038.1"/>
</dbReference>
<proteinExistence type="predicted"/>
<protein>
    <submittedName>
        <fullName evidence="2">Restriction endonuclease</fullName>
        <ecNumber evidence="2">3.1.21.-</ecNumber>
    </submittedName>
</protein>
<gene>
    <name evidence="2" type="ORF">VB774_09265</name>
</gene>
<dbReference type="GO" id="GO:0016787">
    <property type="term" value="F:hydrolase activity"/>
    <property type="evidence" value="ECO:0007669"/>
    <property type="project" value="UniProtKB-KW"/>
</dbReference>
<reference evidence="2 3" key="1">
    <citation type="submission" date="2023-12" db="EMBL/GenBank/DDBJ databases">
        <title>Baltic Sea Cyanobacteria.</title>
        <authorList>
            <person name="Delbaje E."/>
            <person name="Fewer D.P."/>
            <person name="Shishido T.K."/>
        </authorList>
    </citation>
    <scope>NUCLEOTIDE SEQUENCE [LARGE SCALE GENOMIC DNA]</scope>
    <source>
        <strain evidence="2 3">UHCC 0370</strain>
    </source>
</reference>
<dbReference type="SUPFAM" id="SSF52980">
    <property type="entry name" value="Restriction endonuclease-like"/>
    <property type="match status" value="1"/>
</dbReference>
<feature type="domain" description="Restriction endonuclease type IV Mrr" evidence="1">
    <location>
        <begin position="111"/>
        <end position="234"/>
    </location>
</feature>
<organism evidence="2 3">
    <name type="scientific">Pseudanabaena galeata UHCC 0370</name>
    <dbReference type="NCBI Taxonomy" id="3110310"/>
    <lineage>
        <taxon>Bacteria</taxon>
        <taxon>Bacillati</taxon>
        <taxon>Cyanobacteriota</taxon>
        <taxon>Cyanophyceae</taxon>
        <taxon>Pseudanabaenales</taxon>
        <taxon>Pseudanabaenaceae</taxon>
        <taxon>Pseudanabaena</taxon>
    </lineage>
</organism>
<dbReference type="EC" id="3.1.21.-" evidence="2"/>
<dbReference type="InterPro" id="IPR011335">
    <property type="entry name" value="Restrct_endonuc-II-like"/>
</dbReference>
<dbReference type="PANTHER" id="PTHR30015">
    <property type="entry name" value="MRR RESTRICTION SYSTEM PROTEIN"/>
    <property type="match status" value="1"/>
</dbReference>
<keyword evidence="3" id="KW-1185">Reference proteome</keyword>
<evidence type="ECO:0000313" key="2">
    <source>
        <dbReference type="EMBL" id="MEA5477808.1"/>
    </source>
</evidence>
<keyword evidence="2" id="KW-0540">Nuclease</keyword>
<name>A0ABU5TJI7_9CYAN</name>
<evidence type="ECO:0000259" key="1">
    <source>
        <dbReference type="Pfam" id="PF04471"/>
    </source>
</evidence>
<dbReference type="InterPro" id="IPR011856">
    <property type="entry name" value="tRNA_endonuc-like_dom_sf"/>
</dbReference>
<dbReference type="InterPro" id="IPR007560">
    <property type="entry name" value="Restrct_endonuc_IV_Mrr"/>
</dbReference>
<comment type="caution">
    <text evidence="2">The sequence shown here is derived from an EMBL/GenBank/DDBJ whole genome shotgun (WGS) entry which is preliminary data.</text>
</comment>
<dbReference type="PANTHER" id="PTHR30015:SF7">
    <property type="entry name" value="TYPE IV METHYL-DIRECTED RESTRICTION ENZYME ECOKMRR"/>
    <property type="match status" value="1"/>
</dbReference>